<feature type="compositionally biased region" description="Polar residues" evidence="1">
    <location>
        <begin position="10"/>
        <end position="27"/>
    </location>
</feature>
<reference evidence="2 3" key="1">
    <citation type="submission" date="2024-07" db="EMBL/GenBank/DDBJ databases">
        <title>Section-level genome sequencing and comparative genomics of Aspergillus sections Usti and Cavernicolus.</title>
        <authorList>
            <consortium name="Lawrence Berkeley National Laboratory"/>
            <person name="Nybo J.L."/>
            <person name="Vesth T.C."/>
            <person name="Theobald S."/>
            <person name="Frisvad J.C."/>
            <person name="Larsen T.O."/>
            <person name="Kjaerboelling I."/>
            <person name="Rothschild-Mancinelli K."/>
            <person name="Lyhne E.K."/>
            <person name="Kogle M.E."/>
            <person name="Barry K."/>
            <person name="Clum A."/>
            <person name="Na H."/>
            <person name="Ledsgaard L."/>
            <person name="Lin J."/>
            <person name="Lipzen A."/>
            <person name="Kuo A."/>
            <person name="Riley R."/>
            <person name="Mondo S."/>
            <person name="LaButti K."/>
            <person name="Haridas S."/>
            <person name="Pangalinan J."/>
            <person name="Salamov A.A."/>
            <person name="Simmons B.A."/>
            <person name="Magnuson J.K."/>
            <person name="Chen J."/>
            <person name="Drula E."/>
            <person name="Henrissat B."/>
            <person name="Wiebenga A."/>
            <person name="Lubbers R.J."/>
            <person name="Gomes A.C."/>
            <person name="Macurrencykelacurrency M.R."/>
            <person name="Stajich J."/>
            <person name="Grigoriev I.V."/>
            <person name="Mortensen U.H."/>
            <person name="De vries R.P."/>
            <person name="Baker S.E."/>
            <person name="Andersen M.R."/>
        </authorList>
    </citation>
    <scope>NUCLEOTIDE SEQUENCE [LARGE SCALE GENOMIC DNA]</scope>
    <source>
        <strain evidence="2 3">CBS 756.74</strain>
    </source>
</reference>
<feature type="region of interest" description="Disordered" evidence="1">
    <location>
        <begin position="1"/>
        <end position="44"/>
    </location>
</feature>
<name>A0ABR4L5B6_9EURO</name>
<evidence type="ECO:0000313" key="3">
    <source>
        <dbReference type="Proteomes" id="UP001610444"/>
    </source>
</evidence>
<dbReference type="Proteomes" id="UP001610444">
    <property type="component" value="Unassembled WGS sequence"/>
</dbReference>
<protein>
    <submittedName>
        <fullName evidence="2">Uncharacterized protein</fullName>
    </submittedName>
</protein>
<sequence>MCSAVRWKNNHLQDGPSSTRHIQSSSPEIEFERQRRRRATPQPKQMCRMTQYGVTRAFISCWSITPPDDLGPVPASTTLVWWKSDMSPWLCCFFLYLCDHSAGFLDNMSVRGF</sequence>
<dbReference type="GeneID" id="98151243"/>
<keyword evidence="3" id="KW-1185">Reference proteome</keyword>
<proteinExistence type="predicted"/>
<accession>A0ABR4L5B6</accession>
<comment type="caution">
    <text evidence="2">The sequence shown here is derived from an EMBL/GenBank/DDBJ whole genome shotgun (WGS) entry which is preliminary data.</text>
</comment>
<dbReference type="RefSeq" id="XP_070904677.1">
    <property type="nucleotide sequence ID" value="XM_071036079.1"/>
</dbReference>
<dbReference type="EMBL" id="JBFXLR010000003">
    <property type="protein sequence ID" value="KAL2859743.1"/>
    <property type="molecule type" value="Genomic_DNA"/>
</dbReference>
<evidence type="ECO:0000313" key="2">
    <source>
        <dbReference type="EMBL" id="KAL2859743.1"/>
    </source>
</evidence>
<organism evidence="2 3">
    <name type="scientific">Aspergillus pseudodeflectus</name>
    <dbReference type="NCBI Taxonomy" id="176178"/>
    <lineage>
        <taxon>Eukaryota</taxon>
        <taxon>Fungi</taxon>
        <taxon>Dikarya</taxon>
        <taxon>Ascomycota</taxon>
        <taxon>Pezizomycotina</taxon>
        <taxon>Eurotiomycetes</taxon>
        <taxon>Eurotiomycetidae</taxon>
        <taxon>Eurotiales</taxon>
        <taxon>Aspergillaceae</taxon>
        <taxon>Aspergillus</taxon>
        <taxon>Aspergillus subgen. Nidulantes</taxon>
    </lineage>
</organism>
<gene>
    <name evidence="2" type="ORF">BJX68DRAFT_119083</name>
</gene>
<evidence type="ECO:0000256" key="1">
    <source>
        <dbReference type="SAM" id="MobiDB-lite"/>
    </source>
</evidence>